<evidence type="ECO:0000256" key="5">
    <source>
        <dbReference type="SAM" id="MobiDB-lite"/>
    </source>
</evidence>
<dbReference type="AlphaFoldDB" id="A0A8H5FMR9"/>
<dbReference type="Pfam" id="PF01565">
    <property type="entry name" value="FAD_binding_4"/>
    <property type="match status" value="1"/>
</dbReference>
<keyword evidence="3" id="KW-0274">FAD</keyword>
<evidence type="ECO:0000256" key="3">
    <source>
        <dbReference type="ARBA" id="ARBA00022827"/>
    </source>
</evidence>
<evidence type="ECO:0000259" key="6">
    <source>
        <dbReference type="PROSITE" id="PS51387"/>
    </source>
</evidence>
<evidence type="ECO:0000256" key="2">
    <source>
        <dbReference type="ARBA" id="ARBA00022630"/>
    </source>
</evidence>
<dbReference type="PANTHER" id="PTHR42973:SF13">
    <property type="entry name" value="FAD-BINDING PCMH-TYPE DOMAIN-CONTAINING PROTEIN"/>
    <property type="match status" value="1"/>
</dbReference>
<reference evidence="7 8" key="1">
    <citation type="journal article" date="2020" name="ISME J.">
        <title>Uncovering the hidden diversity of litter-decomposition mechanisms in mushroom-forming fungi.</title>
        <authorList>
            <person name="Floudas D."/>
            <person name="Bentzer J."/>
            <person name="Ahren D."/>
            <person name="Johansson T."/>
            <person name="Persson P."/>
            <person name="Tunlid A."/>
        </authorList>
    </citation>
    <scope>NUCLEOTIDE SEQUENCE [LARGE SCALE GENOMIC DNA]</scope>
    <source>
        <strain evidence="7 8">CBS 175.51</strain>
    </source>
</reference>
<feature type="domain" description="FAD-binding PCMH-type" evidence="6">
    <location>
        <begin position="48"/>
        <end position="222"/>
    </location>
</feature>
<dbReference type="GO" id="GO:0016491">
    <property type="term" value="F:oxidoreductase activity"/>
    <property type="evidence" value="ECO:0007669"/>
    <property type="project" value="UniProtKB-KW"/>
</dbReference>
<sequence length="716" mass="77347">MSVQSVTQPVITELKELCRVYKNKDGSKFYDIMTSGFKDSSRHYLSSSSDLAAAAIQPGSDASLAEVLQIIAKYRVPFAVKGGGHSMTPDFSSTSGGIQISMTRFDDITYNPTNFRLEVGAGALWGAVYQETAKHGRCVVGGANRAVGVAGFTLGGGYSLKTNRLGLGIDHVQGFRIVTPSGAILDVSDESTGDELELYQALRGGANNFGIVTSFTLNTHEQTSTYGAMLLIPGEKEPEVKQAILEHITTEKRKEAALECIFKYNLHPGQPSPQYTISAYCVFDAPKPQKLEDVPYKAFRDIVERSWEWKENPAGWDPVLAAVDATLFAAPPYSAERQVSMAGAHRVHDMGFREMSFEDLHVLSDHAFNVVPVGKEDLTSVPIEEASEPVSHSDHTSIPNDRQAPRLFGLMAKTQHGFGSLVANTEPTIIYQTPAPNTTPSLPAKKTLAEIVAELGCASNGGGVKLALYSAGTVSSGPLEVPADSEDDSEPIPVEEEEGDACEAEPEDPEVDGEVESEGPDGAASEPAGLPQIPSKAPAPPPPFPIANLGETNMRGRFACIMVSGYTSALISAAAQEAKRASQLMSKHSGRQVAFDVWPFLPSLFDDSPPNAAWPHTPGHPYSPLIASFLWDDLKDDEFWLNEIRASLDTLMQVAVSEGVARADMPRYLNTSLEDVSVEMVYGGEENVRRLGRVRRKWDAGDVMRLTGGFRIPLAE</sequence>
<comment type="caution">
    <text evidence="7">The sequence shown here is derived from an EMBL/GenBank/DDBJ whole genome shotgun (WGS) entry which is preliminary data.</text>
</comment>
<name>A0A8H5FMR9_9AGAR</name>
<feature type="region of interest" description="Disordered" evidence="5">
    <location>
        <begin position="475"/>
        <end position="542"/>
    </location>
</feature>
<dbReference type="GO" id="GO:0071949">
    <property type="term" value="F:FAD binding"/>
    <property type="evidence" value="ECO:0007669"/>
    <property type="project" value="InterPro"/>
</dbReference>
<dbReference type="InterPro" id="IPR036318">
    <property type="entry name" value="FAD-bd_PCMH-like_sf"/>
</dbReference>
<dbReference type="SUPFAM" id="SSF56176">
    <property type="entry name" value="FAD-binding/transporter-associated domain-like"/>
    <property type="match status" value="1"/>
</dbReference>
<dbReference type="InterPro" id="IPR050416">
    <property type="entry name" value="FAD-linked_Oxidoreductase"/>
</dbReference>
<dbReference type="Proteomes" id="UP000541558">
    <property type="component" value="Unassembled WGS sequence"/>
</dbReference>
<accession>A0A8H5FMR9</accession>
<organism evidence="7 8">
    <name type="scientific">Ephemerocybe angulata</name>
    <dbReference type="NCBI Taxonomy" id="980116"/>
    <lineage>
        <taxon>Eukaryota</taxon>
        <taxon>Fungi</taxon>
        <taxon>Dikarya</taxon>
        <taxon>Basidiomycota</taxon>
        <taxon>Agaricomycotina</taxon>
        <taxon>Agaricomycetes</taxon>
        <taxon>Agaricomycetidae</taxon>
        <taxon>Agaricales</taxon>
        <taxon>Agaricineae</taxon>
        <taxon>Psathyrellaceae</taxon>
        <taxon>Ephemerocybe</taxon>
    </lineage>
</organism>
<evidence type="ECO:0000313" key="8">
    <source>
        <dbReference type="Proteomes" id="UP000541558"/>
    </source>
</evidence>
<feature type="compositionally biased region" description="Acidic residues" evidence="5">
    <location>
        <begin position="483"/>
        <end position="519"/>
    </location>
</feature>
<keyword evidence="4" id="KW-0560">Oxidoreductase</keyword>
<keyword evidence="8" id="KW-1185">Reference proteome</keyword>
<dbReference type="Gene3D" id="3.30.465.10">
    <property type="match status" value="1"/>
</dbReference>
<protein>
    <recommendedName>
        <fullName evidence="6">FAD-binding PCMH-type domain-containing protein</fullName>
    </recommendedName>
</protein>
<dbReference type="PROSITE" id="PS51387">
    <property type="entry name" value="FAD_PCMH"/>
    <property type="match status" value="1"/>
</dbReference>
<dbReference type="InterPro" id="IPR016169">
    <property type="entry name" value="FAD-bd_PCMH_sub2"/>
</dbReference>
<dbReference type="EMBL" id="JAACJK010000001">
    <property type="protein sequence ID" value="KAF5342178.1"/>
    <property type="molecule type" value="Genomic_DNA"/>
</dbReference>
<gene>
    <name evidence="7" type="ORF">D9611_001423</name>
</gene>
<keyword evidence="2" id="KW-0285">Flavoprotein</keyword>
<dbReference type="OrthoDB" id="2151789at2759"/>
<evidence type="ECO:0000313" key="7">
    <source>
        <dbReference type="EMBL" id="KAF5342178.1"/>
    </source>
</evidence>
<comment type="similarity">
    <text evidence="1">Belongs to the oxygen-dependent FAD-linked oxidoreductase family.</text>
</comment>
<proteinExistence type="inferred from homology"/>
<dbReference type="PANTHER" id="PTHR42973">
    <property type="entry name" value="BINDING OXIDOREDUCTASE, PUTATIVE (AFU_ORTHOLOGUE AFUA_1G17690)-RELATED"/>
    <property type="match status" value="1"/>
</dbReference>
<dbReference type="InterPro" id="IPR006094">
    <property type="entry name" value="Oxid_FAD_bind_N"/>
</dbReference>
<evidence type="ECO:0000256" key="4">
    <source>
        <dbReference type="ARBA" id="ARBA00023002"/>
    </source>
</evidence>
<evidence type="ECO:0000256" key="1">
    <source>
        <dbReference type="ARBA" id="ARBA00005466"/>
    </source>
</evidence>
<dbReference type="InterPro" id="IPR016166">
    <property type="entry name" value="FAD-bd_PCMH"/>
</dbReference>